<dbReference type="OrthoDB" id="365341at2759"/>
<dbReference type="EMBL" id="BDSA01000001">
    <property type="protein sequence ID" value="GBE59271.1"/>
    <property type="molecule type" value="Genomic_DNA"/>
</dbReference>
<evidence type="ECO:0000313" key="1">
    <source>
        <dbReference type="EMBL" id="GBE59271.1"/>
    </source>
</evidence>
<organism evidence="1 2">
    <name type="scientific">Babesia ovata</name>
    <dbReference type="NCBI Taxonomy" id="189622"/>
    <lineage>
        <taxon>Eukaryota</taxon>
        <taxon>Sar</taxon>
        <taxon>Alveolata</taxon>
        <taxon>Apicomplexa</taxon>
        <taxon>Aconoidasida</taxon>
        <taxon>Piroplasmida</taxon>
        <taxon>Babesiidae</taxon>
        <taxon>Babesia</taxon>
    </lineage>
</organism>
<comment type="caution">
    <text evidence="1">The sequence shown here is derived from an EMBL/GenBank/DDBJ whole genome shotgun (WGS) entry which is preliminary data.</text>
</comment>
<sequence>MDSTPSATETDTSQTWTDMQQLLAALRAAKPAHLPRLGLRLVNALAGPRPPAPFWLEYVRRSLEPPVFSAMSPHSKCLLTCVACRLGKEAARAAQADKLVERVFRDVTSTKALHLLNLELINMVLVASYTLGLPLSQQQMQRILDQTSQLVERDAHFNVELTVSILHSLGAIARVYPRQRDQLASSQVVQRVLSGFRDFEPRLNMRELSLVLYAFDKLRVIDKAIAEVLIARVEKERSTLSGQTQATILFACAAHPALHRVLGILRENVVTGARSFTGREACNVYCAYLKAGLWDDQLSGLLEYSLPKMNAQELCNVVNLMIQKEAPVRKSFTSAYARHLNTALVTMRLSLLDALTLTQSIAHWGLADRMRSQVLDDAISKTLAADRSAYSAKHVYLLHYLVTLDCRGAARRAVDCAAQRFDPKALSNKEIVVLYNALWHFGSGSSCVGLVELELKRRLDQQQTFSAVDLQTLAHWGDSEICGIIADKYLSENECSNEGHIKLLNTLLRKTDSDSARALARRAVEAMLKPGDANRANIAGNADTNIDGDADSVGRMTSNTPPKGGCNVDMPLTVRHQAAACQLLPHLQGELNVVPIFCGLVEHWLQIRDGGEKIEMRWLIACLSVARKLNVRSASVASLANGVVEHLDGGIDPQDFLDYINAVYHLDIVVDNIGALLDVAVKVLEKPQDEGVKESILFTLSAMQFSGHLTTNSISDSVMSRCLALKKPPRLCLKTLYMCLVHEGYPTSHIIAQAPTFIRSLQLRTNNVDFDGRTHAESHIGYTPVHHRRSTPTCNEDNRNEVHFSVYSTLQKIYGNKPGLFLRAEAPAAFDYVADILLITSSRRF</sequence>
<keyword evidence="2" id="KW-1185">Reference proteome</keyword>
<dbReference type="Proteomes" id="UP000236319">
    <property type="component" value="Unassembled WGS sequence"/>
</dbReference>
<accession>A0A2H6K8F4</accession>
<dbReference type="VEuPathDB" id="PiroplasmaDB:BOVATA_007640"/>
<proteinExistence type="predicted"/>
<gene>
    <name evidence="1" type="ORF">BOVATA_007640</name>
</gene>
<protein>
    <submittedName>
        <fullName evidence="1">Type III effector protein, putative</fullName>
    </submittedName>
</protein>
<name>A0A2H6K8F4_9APIC</name>
<dbReference type="AlphaFoldDB" id="A0A2H6K8F4"/>
<evidence type="ECO:0000313" key="2">
    <source>
        <dbReference type="Proteomes" id="UP000236319"/>
    </source>
</evidence>
<dbReference type="RefSeq" id="XP_028865514.1">
    <property type="nucleotide sequence ID" value="XM_029009681.1"/>
</dbReference>
<reference evidence="1 2" key="1">
    <citation type="journal article" date="2017" name="BMC Genomics">
        <title>Whole-genome assembly of Babesia ovata and comparative genomics between closely related pathogens.</title>
        <authorList>
            <person name="Yamagishi J."/>
            <person name="Asada M."/>
            <person name="Hakimi H."/>
            <person name="Tanaka T.Q."/>
            <person name="Sugimoto C."/>
            <person name="Kawazu S."/>
        </authorList>
    </citation>
    <scope>NUCLEOTIDE SEQUENCE [LARGE SCALE GENOMIC DNA]</scope>
    <source>
        <strain evidence="1 2">Miyake</strain>
    </source>
</reference>
<dbReference type="GeneID" id="39873041"/>